<sequence>MAPRVFIAAIGGATCSGKTTTAKHLARIIPSSLLLLQDDFAPPAEKVPVDPRYGWQDWDDAEGAIEWDRQRETIRELREKGELPESYVSHDHLNEQVPVPISEEVTEKWRSRFEELLQHDEEKPTIVIAEGFLMLVDPESVRNFDLRFFIREDYATLKKRRYERHGYHTAVQSDPEGSLWRDPPDYWDKCVWPAYLKAHRPLFVNGDVESGAIDSSAIEGVELFEAKELSMDEMVDRAAARIYGAVKSGQTKERWTKP</sequence>
<evidence type="ECO:0000313" key="1">
    <source>
        <dbReference type="EMBL" id="CDR49543.1"/>
    </source>
</evidence>
<accession>A0A061BHU6</accession>
<dbReference type="EMBL" id="LK052962">
    <property type="protein sequence ID" value="CDR49543.1"/>
    <property type="molecule type" value="Genomic_DNA"/>
</dbReference>
<dbReference type="PANTHER" id="PTHR10285">
    <property type="entry name" value="URIDINE KINASE"/>
    <property type="match status" value="1"/>
</dbReference>
<dbReference type="CDD" id="cd02024">
    <property type="entry name" value="NRK1"/>
    <property type="match status" value="1"/>
</dbReference>
<dbReference type="SUPFAM" id="SSF52540">
    <property type="entry name" value="P-loop containing nucleoside triphosphate hydrolases"/>
    <property type="match status" value="1"/>
</dbReference>
<dbReference type="InterPro" id="IPR027417">
    <property type="entry name" value="P-loop_NTPase"/>
</dbReference>
<organism evidence="1">
    <name type="scientific">Rhodotorula toruloides</name>
    <name type="common">Yeast</name>
    <name type="synonym">Rhodosporidium toruloides</name>
    <dbReference type="NCBI Taxonomy" id="5286"/>
    <lineage>
        <taxon>Eukaryota</taxon>
        <taxon>Fungi</taxon>
        <taxon>Dikarya</taxon>
        <taxon>Basidiomycota</taxon>
        <taxon>Pucciniomycotina</taxon>
        <taxon>Microbotryomycetes</taxon>
        <taxon>Sporidiobolales</taxon>
        <taxon>Sporidiobolaceae</taxon>
        <taxon>Rhodotorula</taxon>
    </lineage>
</organism>
<dbReference type="OrthoDB" id="10041966at2759"/>
<reference evidence="1" key="1">
    <citation type="journal article" date="2014" name="Genome Announc.">
        <title>Draft genome sequence of Rhodosporidium toruloides CECT1137, an oleaginous yeast of biotechnological interest.</title>
        <authorList>
            <person name="Morin N."/>
            <person name="Calcas X."/>
            <person name="Devillers H."/>
            <person name="Durrens P."/>
            <person name="Sherman D.J."/>
            <person name="Nicaud J.-M."/>
            <person name="Neuveglise C."/>
        </authorList>
    </citation>
    <scope>NUCLEOTIDE SEQUENCE</scope>
    <source>
        <strain evidence="1">CECT1137</strain>
    </source>
</reference>
<protein>
    <submittedName>
        <fullName evidence="1">RHTO0S27e01904g1_1</fullName>
    </submittedName>
</protein>
<dbReference type="Gene3D" id="3.40.50.300">
    <property type="entry name" value="P-loop containing nucleotide triphosphate hydrolases"/>
    <property type="match status" value="1"/>
</dbReference>
<proteinExistence type="predicted"/>
<name>A0A061BHU6_RHOTO</name>
<gene>
    <name evidence="1" type="ORF">RHTO0S_27e01904g</name>
</gene>
<dbReference type="AlphaFoldDB" id="A0A061BHU6"/>